<feature type="transmembrane region" description="Helical" evidence="4">
    <location>
        <begin position="228"/>
        <end position="248"/>
    </location>
</feature>
<evidence type="ECO:0000256" key="4">
    <source>
        <dbReference type="SAM" id="Phobius"/>
    </source>
</evidence>
<dbReference type="Proteomes" id="UP001501710">
    <property type="component" value="Unassembled WGS sequence"/>
</dbReference>
<dbReference type="InterPro" id="IPR019734">
    <property type="entry name" value="TPR_rpt"/>
</dbReference>
<organism evidence="5 6">
    <name type="scientific">Actinomadura meridiana</name>
    <dbReference type="NCBI Taxonomy" id="559626"/>
    <lineage>
        <taxon>Bacteria</taxon>
        <taxon>Bacillati</taxon>
        <taxon>Actinomycetota</taxon>
        <taxon>Actinomycetes</taxon>
        <taxon>Streptosporangiales</taxon>
        <taxon>Thermomonosporaceae</taxon>
        <taxon>Actinomadura</taxon>
    </lineage>
</organism>
<dbReference type="InterPro" id="IPR052386">
    <property type="entry name" value="GPSM"/>
</dbReference>
<dbReference type="InterPro" id="IPR011990">
    <property type="entry name" value="TPR-like_helical_dom_sf"/>
</dbReference>
<name>A0ABP8CDE4_9ACTN</name>
<dbReference type="SUPFAM" id="SSF48452">
    <property type="entry name" value="TPR-like"/>
    <property type="match status" value="1"/>
</dbReference>
<comment type="caution">
    <text evidence="5">The sequence shown here is derived from an EMBL/GenBank/DDBJ whole genome shotgun (WGS) entry which is preliminary data.</text>
</comment>
<keyword evidence="4" id="KW-1133">Transmembrane helix</keyword>
<comment type="subcellular location">
    <subcellularLocation>
        <location evidence="1">Cytoplasm</location>
    </subcellularLocation>
</comment>
<dbReference type="Pfam" id="PF13424">
    <property type="entry name" value="TPR_12"/>
    <property type="match status" value="1"/>
</dbReference>
<evidence type="ECO:0000256" key="3">
    <source>
        <dbReference type="ARBA" id="ARBA00022737"/>
    </source>
</evidence>
<keyword evidence="3" id="KW-0677">Repeat</keyword>
<gene>
    <name evidence="5" type="ORF">GCM10022254_51810</name>
</gene>
<dbReference type="EMBL" id="BAABAS010000019">
    <property type="protein sequence ID" value="GAA4237937.1"/>
    <property type="molecule type" value="Genomic_DNA"/>
</dbReference>
<keyword evidence="4" id="KW-0812">Transmembrane</keyword>
<keyword evidence="2" id="KW-0963">Cytoplasm</keyword>
<feature type="transmembrane region" description="Helical" evidence="4">
    <location>
        <begin position="254"/>
        <end position="283"/>
    </location>
</feature>
<reference evidence="6" key="1">
    <citation type="journal article" date="2019" name="Int. J. Syst. Evol. Microbiol.">
        <title>The Global Catalogue of Microorganisms (GCM) 10K type strain sequencing project: providing services to taxonomists for standard genome sequencing and annotation.</title>
        <authorList>
            <consortium name="The Broad Institute Genomics Platform"/>
            <consortium name="The Broad Institute Genome Sequencing Center for Infectious Disease"/>
            <person name="Wu L."/>
            <person name="Ma J."/>
        </authorList>
    </citation>
    <scope>NUCLEOTIDE SEQUENCE [LARGE SCALE GENOMIC DNA]</scope>
    <source>
        <strain evidence="6">JCM 17440</strain>
    </source>
</reference>
<accession>A0ABP8CDE4</accession>
<dbReference type="PANTHER" id="PTHR45954">
    <property type="entry name" value="LD33695P"/>
    <property type="match status" value="1"/>
</dbReference>
<evidence type="ECO:0000256" key="1">
    <source>
        <dbReference type="ARBA" id="ARBA00004496"/>
    </source>
</evidence>
<proteinExistence type="predicted"/>
<protein>
    <recommendedName>
        <fullName evidence="7">Tetratricopeptide repeat protein</fullName>
    </recommendedName>
</protein>
<keyword evidence="6" id="KW-1185">Reference proteome</keyword>
<dbReference type="PANTHER" id="PTHR45954:SF1">
    <property type="entry name" value="LD33695P"/>
    <property type="match status" value="1"/>
</dbReference>
<keyword evidence="4" id="KW-0472">Membrane</keyword>
<evidence type="ECO:0000313" key="6">
    <source>
        <dbReference type="Proteomes" id="UP001501710"/>
    </source>
</evidence>
<dbReference type="SMART" id="SM00028">
    <property type="entry name" value="TPR"/>
    <property type="match status" value="4"/>
</dbReference>
<evidence type="ECO:0000256" key="2">
    <source>
        <dbReference type="ARBA" id="ARBA00022490"/>
    </source>
</evidence>
<sequence length="334" mass="35851">MNNRGTELVRKGRYRQAAGAFRQSIEVSRGCDHPKVLATALDNLSMTAARLGQIDRGLAAHEEALEIFQALHDVSGQSTALTNLAALCTRAGRPDDAVAANRRAIEVSRLADDRPGEARAVSHLARVLATGGDLAGAIQSHRDAVAIWRDLGDREAEAEELRLLIARLAATRRYEAARGAADQAVAVFREVGRLADAAALEQWVESTRARGGRWPLERRGFTVEPRDATAPGCVPFLAALGAVAAFLLDGPWFVVAVLAPIAVIGWGTCLTSLVALPVGVIVIWKCWGTWWMVAGLALLAFVLTSARFRAYGPVPEPPFIISARLEPDETDGPE</sequence>
<evidence type="ECO:0008006" key="7">
    <source>
        <dbReference type="Google" id="ProtNLM"/>
    </source>
</evidence>
<evidence type="ECO:0000313" key="5">
    <source>
        <dbReference type="EMBL" id="GAA4237937.1"/>
    </source>
</evidence>
<dbReference type="Gene3D" id="1.25.40.10">
    <property type="entry name" value="Tetratricopeptide repeat domain"/>
    <property type="match status" value="1"/>
</dbReference>
<feature type="transmembrane region" description="Helical" evidence="4">
    <location>
        <begin position="290"/>
        <end position="308"/>
    </location>
</feature>